<name>A0A438H886_VITVI</name>
<comment type="caution">
    <text evidence="4">The sequence shown here is derived from an EMBL/GenBank/DDBJ whole genome shotgun (WGS) entry which is preliminary data.</text>
</comment>
<dbReference type="Proteomes" id="UP000288805">
    <property type="component" value="Unassembled WGS sequence"/>
</dbReference>
<protein>
    <submittedName>
        <fullName evidence="4">Putative mitochondrial protein</fullName>
    </submittedName>
</protein>
<keyword evidence="2" id="KW-0812">Transmembrane</keyword>
<feature type="compositionally biased region" description="Low complexity" evidence="1">
    <location>
        <begin position="107"/>
        <end position="134"/>
    </location>
</feature>
<evidence type="ECO:0000256" key="2">
    <source>
        <dbReference type="SAM" id="Phobius"/>
    </source>
</evidence>
<dbReference type="EMBL" id="QGNW01000265">
    <property type="protein sequence ID" value="RVW80531.1"/>
    <property type="molecule type" value="Genomic_DNA"/>
</dbReference>
<keyword evidence="2" id="KW-0472">Membrane</keyword>
<feature type="region of interest" description="Disordered" evidence="1">
    <location>
        <begin position="107"/>
        <end position="159"/>
    </location>
</feature>
<dbReference type="AlphaFoldDB" id="A0A438H886"/>
<feature type="domain" description="Reverse transcriptase Ty1/copia-type" evidence="3">
    <location>
        <begin position="342"/>
        <end position="400"/>
    </location>
</feature>
<evidence type="ECO:0000256" key="1">
    <source>
        <dbReference type="SAM" id="MobiDB-lite"/>
    </source>
</evidence>
<feature type="compositionally biased region" description="Low complexity" evidence="1">
    <location>
        <begin position="142"/>
        <end position="151"/>
    </location>
</feature>
<proteinExistence type="predicted"/>
<evidence type="ECO:0000259" key="3">
    <source>
        <dbReference type="Pfam" id="PF07727"/>
    </source>
</evidence>
<sequence>MSNSSTSGIYDGHFAKAMEAFGIWVETAIPHYFLSFPCPIKLNLSQTIQIFTVSPVRCFIFSRDDRLSELEPLNILRQIARVQLGNFLELKNLLNTEALAMRSLKSSEPTTATFTTTNRSRTTSHGTPFAFRSNQRGHSHSHNNNSSNRGRTYSGHGGRPPRCQICRIEGHYADRCNQRYARTDSSAHLAKAFNTSCSLSGPKAADWFLDTEASAHMTTDPSILDQSKNYMGKDSVIVGNGASLPITHTGSSLPPLASSPHSIELAVDSSSSLGSHPMITRAKAGISRLVIQRILMSWAPLDFFLLFLHPLSQKDSNLLLRILLGLLPWMKKFKLYNKMYLDLVPRPVNTNIVGSKWVFRTKYFSDGSVERLKARLVAKGYTQVPGLDYTNTFSPVVKLLLSVLCFLLLSQINGLFGNLMSRMLSSMAPLLNIFIWNNLLVLLASFILSLLPRFGLPQLLSCLEASPTPDGLFISQLKYARDILTRAQLLDSKPVHTPMVVSQHLTVDGSPFSNPTLYRSLVGALHT</sequence>
<organism evidence="4 5">
    <name type="scientific">Vitis vinifera</name>
    <name type="common">Grape</name>
    <dbReference type="NCBI Taxonomy" id="29760"/>
    <lineage>
        <taxon>Eukaryota</taxon>
        <taxon>Viridiplantae</taxon>
        <taxon>Streptophyta</taxon>
        <taxon>Embryophyta</taxon>
        <taxon>Tracheophyta</taxon>
        <taxon>Spermatophyta</taxon>
        <taxon>Magnoliopsida</taxon>
        <taxon>eudicotyledons</taxon>
        <taxon>Gunneridae</taxon>
        <taxon>Pentapetalae</taxon>
        <taxon>rosids</taxon>
        <taxon>Vitales</taxon>
        <taxon>Vitaceae</taxon>
        <taxon>Viteae</taxon>
        <taxon>Vitis</taxon>
    </lineage>
</organism>
<dbReference type="Pfam" id="PF07727">
    <property type="entry name" value="RVT_2"/>
    <property type="match status" value="1"/>
</dbReference>
<dbReference type="PANTHER" id="PTHR47481">
    <property type="match status" value="1"/>
</dbReference>
<keyword evidence="2" id="KW-1133">Transmembrane helix</keyword>
<dbReference type="InterPro" id="IPR013103">
    <property type="entry name" value="RVT_2"/>
</dbReference>
<reference evidence="4 5" key="1">
    <citation type="journal article" date="2018" name="PLoS Genet.">
        <title>Population sequencing reveals clonal diversity and ancestral inbreeding in the grapevine cultivar Chardonnay.</title>
        <authorList>
            <person name="Roach M.J."/>
            <person name="Johnson D.L."/>
            <person name="Bohlmann J."/>
            <person name="van Vuuren H.J."/>
            <person name="Jones S.J."/>
            <person name="Pretorius I.S."/>
            <person name="Schmidt S.A."/>
            <person name="Borneman A.R."/>
        </authorList>
    </citation>
    <scope>NUCLEOTIDE SEQUENCE [LARGE SCALE GENOMIC DNA]</scope>
    <source>
        <strain evidence="5">cv. Chardonnay</strain>
        <tissue evidence="4">Leaf</tissue>
    </source>
</reference>
<accession>A0A438H886</accession>
<feature type="transmembrane region" description="Helical" evidence="2">
    <location>
        <begin position="431"/>
        <end position="451"/>
    </location>
</feature>
<evidence type="ECO:0000313" key="5">
    <source>
        <dbReference type="Proteomes" id="UP000288805"/>
    </source>
</evidence>
<feature type="transmembrane region" description="Helical" evidence="2">
    <location>
        <begin position="399"/>
        <end position="419"/>
    </location>
</feature>
<evidence type="ECO:0000313" key="4">
    <source>
        <dbReference type="EMBL" id="RVW80531.1"/>
    </source>
</evidence>
<gene>
    <name evidence="4" type="primary">AtMg00820_60</name>
    <name evidence="4" type="ORF">CK203_052882</name>
</gene>
<dbReference type="PANTHER" id="PTHR47481:SF22">
    <property type="entry name" value="RETROTRANSPOSON GAG DOMAIN-CONTAINING PROTEIN"/>
    <property type="match status" value="1"/>
</dbReference>